<accession>A0A1V9YP67</accession>
<name>A0A1V9YP67_ACHHY</name>
<feature type="compositionally biased region" description="Low complexity" evidence="1">
    <location>
        <begin position="141"/>
        <end position="163"/>
    </location>
</feature>
<keyword evidence="4" id="KW-1185">Reference proteome</keyword>
<sequence length="490" mass="49330">MKTAIILAAAAASASAADCQMTDFLPLAGYLNDKSVFGLCAKDIGISFMDFTNPSWIPTDLAMTKKFAASASCKEFFALVTAQMLKITPPCTLKQGPTTTTSDVAGKLTFDQAIAAWTALYSPTTAPGPNPTSAPGPNPTTAPGTTSAPGPNPTSVSPNTTTSAPGPNPVPVGCTDVSVVGDATYCIAGPICSGSGLLPAGTKCPKAGDVASKDCHKHLKSYTNGKCIAPADTVCQKIPSGAYVHYTMKTAILLAAAAASAIAADCQMTDFLPLAGYLNDKSVFGLCAKDIGISFMDFTNPSWIPTDLAMTKKFAASASCKEFFALVTAQMLKITPPCTLKQGPTTTTSDVAGKITFDQAITTWTAYYSPTTTTSSPTTAKPTSAPGPDPTTAPSVPTTVAGGTTAKPSATKSTPDETTAAPTASTAPSVTSSDSGSAVTAGNSTASTTEPNSTTGVPATAKPTTAAPSSAIAVGLSTTAVVTIAAMTML</sequence>
<evidence type="ECO:0000256" key="1">
    <source>
        <dbReference type="SAM" id="MobiDB-lite"/>
    </source>
</evidence>
<gene>
    <name evidence="3" type="ORF">ACHHYP_08529</name>
</gene>
<feature type="chain" id="PRO_5012777179" description="Secreted protein" evidence="2">
    <location>
        <begin position="17"/>
        <end position="490"/>
    </location>
</feature>
<dbReference type="Proteomes" id="UP000243579">
    <property type="component" value="Unassembled WGS sequence"/>
</dbReference>
<feature type="region of interest" description="Disordered" evidence="1">
    <location>
        <begin position="370"/>
        <end position="468"/>
    </location>
</feature>
<feature type="signal peptide" evidence="2">
    <location>
        <begin position="1"/>
        <end position="16"/>
    </location>
</feature>
<proteinExistence type="predicted"/>
<feature type="compositionally biased region" description="Low complexity" evidence="1">
    <location>
        <begin position="458"/>
        <end position="468"/>
    </location>
</feature>
<evidence type="ECO:0000313" key="4">
    <source>
        <dbReference type="Proteomes" id="UP000243579"/>
    </source>
</evidence>
<keyword evidence="2" id="KW-0732">Signal</keyword>
<feature type="region of interest" description="Disordered" evidence="1">
    <location>
        <begin position="125"/>
        <end position="170"/>
    </location>
</feature>
<feature type="compositionally biased region" description="Low complexity" evidence="1">
    <location>
        <begin position="392"/>
        <end position="401"/>
    </location>
</feature>
<protein>
    <recommendedName>
        <fullName evidence="5">Secreted protein</fullName>
    </recommendedName>
</protein>
<dbReference type="AlphaFoldDB" id="A0A1V9YP67"/>
<dbReference type="STRING" id="1202772.A0A1V9YP67"/>
<feature type="compositionally biased region" description="Low complexity" evidence="1">
    <location>
        <begin position="370"/>
        <end position="384"/>
    </location>
</feature>
<feature type="compositionally biased region" description="Low complexity" evidence="1">
    <location>
        <begin position="416"/>
        <end position="442"/>
    </location>
</feature>
<organism evidence="3 4">
    <name type="scientific">Achlya hypogyna</name>
    <name type="common">Oomycete</name>
    <name type="synonym">Protoachlya hypogyna</name>
    <dbReference type="NCBI Taxonomy" id="1202772"/>
    <lineage>
        <taxon>Eukaryota</taxon>
        <taxon>Sar</taxon>
        <taxon>Stramenopiles</taxon>
        <taxon>Oomycota</taxon>
        <taxon>Saprolegniomycetes</taxon>
        <taxon>Saprolegniales</taxon>
        <taxon>Achlyaceae</taxon>
        <taxon>Achlya</taxon>
    </lineage>
</organism>
<comment type="caution">
    <text evidence="3">The sequence shown here is derived from an EMBL/GenBank/DDBJ whole genome shotgun (WGS) entry which is preliminary data.</text>
</comment>
<evidence type="ECO:0000256" key="2">
    <source>
        <dbReference type="SAM" id="SignalP"/>
    </source>
</evidence>
<dbReference type="OrthoDB" id="78846at2759"/>
<evidence type="ECO:0008006" key="5">
    <source>
        <dbReference type="Google" id="ProtNLM"/>
    </source>
</evidence>
<feature type="compositionally biased region" description="Polar residues" evidence="1">
    <location>
        <begin position="443"/>
        <end position="457"/>
    </location>
</feature>
<reference evidence="3 4" key="1">
    <citation type="journal article" date="2014" name="Genome Biol. Evol.">
        <title>The secreted proteins of Achlya hypogyna and Thraustotheca clavata identify the ancestral oomycete secretome and reveal gene acquisitions by horizontal gene transfer.</title>
        <authorList>
            <person name="Misner I."/>
            <person name="Blouin N."/>
            <person name="Leonard G."/>
            <person name="Richards T.A."/>
            <person name="Lane C.E."/>
        </authorList>
    </citation>
    <scope>NUCLEOTIDE SEQUENCE [LARGE SCALE GENOMIC DNA]</scope>
    <source>
        <strain evidence="3 4">ATCC 48635</strain>
    </source>
</reference>
<feature type="compositionally biased region" description="Pro residues" evidence="1">
    <location>
        <begin position="126"/>
        <end position="140"/>
    </location>
</feature>
<evidence type="ECO:0000313" key="3">
    <source>
        <dbReference type="EMBL" id="OQR87556.1"/>
    </source>
</evidence>
<dbReference type="EMBL" id="JNBR01001433">
    <property type="protein sequence ID" value="OQR87556.1"/>
    <property type="molecule type" value="Genomic_DNA"/>
</dbReference>